<evidence type="ECO:0000256" key="3">
    <source>
        <dbReference type="ARBA" id="ARBA00004065"/>
    </source>
</evidence>
<protein>
    <recommendedName>
        <fullName evidence="7 14">Ribonuclease HII</fullName>
        <shortName evidence="14">RNase HII</shortName>
        <ecNumber evidence="6 14">3.1.26.4</ecNumber>
    </recommendedName>
</protein>
<keyword evidence="13 14" id="KW-0464">Manganese</keyword>
<dbReference type="GO" id="GO:0043137">
    <property type="term" value="P:DNA replication, removal of RNA primer"/>
    <property type="evidence" value="ECO:0007669"/>
    <property type="project" value="TreeGrafter"/>
</dbReference>
<dbReference type="SUPFAM" id="SSF53098">
    <property type="entry name" value="Ribonuclease H-like"/>
    <property type="match status" value="1"/>
</dbReference>
<dbReference type="InterPro" id="IPR024567">
    <property type="entry name" value="RNase_HII/HIII_dom"/>
</dbReference>
<keyword evidence="12 14" id="KW-0378">Hydrolase</keyword>
<dbReference type="GO" id="GO:0030145">
    <property type="term" value="F:manganese ion binding"/>
    <property type="evidence" value="ECO:0007669"/>
    <property type="project" value="UniProtKB-UniRule"/>
</dbReference>
<evidence type="ECO:0000256" key="1">
    <source>
        <dbReference type="ARBA" id="ARBA00000077"/>
    </source>
</evidence>
<dbReference type="AlphaFoldDB" id="A0A1H6JPC2"/>
<dbReference type="EMBL" id="FNXG01000001">
    <property type="protein sequence ID" value="SEH60907.1"/>
    <property type="molecule type" value="Genomic_DNA"/>
</dbReference>
<evidence type="ECO:0000256" key="4">
    <source>
        <dbReference type="ARBA" id="ARBA00004496"/>
    </source>
</evidence>
<organism evidence="18 19">
    <name type="scientific">Paracoccus alkenifer</name>
    <dbReference type="NCBI Taxonomy" id="65735"/>
    <lineage>
        <taxon>Bacteria</taxon>
        <taxon>Pseudomonadati</taxon>
        <taxon>Pseudomonadota</taxon>
        <taxon>Alphaproteobacteria</taxon>
        <taxon>Rhodobacterales</taxon>
        <taxon>Paracoccaceae</taxon>
        <taxon>Paracoccus</taxon>
    </lineage>
</organism>
<evidence type="ECO:0000256" key="12">
    <source>
        <dbReference type="ARBA" id="ARBA00022801"/>
    </source>
</evidence>
<evidence type="ECO:0000256" key="16">
    <source>
        <dbReference type="RuleBase" id="RU003515"/>
    </source>
</evidence>
<evidence type="ECO:0000256" key="11">
    <source>
        <dbReference type="ARBA" id="ARBA00022759"/>
    </source>
</evidence>
<feature type="domain" description="RNase H type-2" evidence="17">
    <location>
        <begin position="20"/>
        <end position="209"/>
    </location>
</feature>
<proteinExistence type="inferred from homology"/>
<name>A0A1H6JPC2_9RHOB</name>
<dbReference type="InterPro" id="IPR012337">
    <property type="entry name" value="RNaseH-like_sf"/>
</dbReference>
<dbReference type="RefSeq" id="WP_090844627.1">
    <property type="nucleotide sequence ID" value="NZ_FNXG01000001.1"/>
</dbReference>
<evidence type="ECO:0000256" key="10">
    <source>
        <dbReference type="ARBA" id="ARBA00022723"/>
    </source>
</evidence>
<comment type="subcellular location">
    <subcellularLocation>
        <location evidence="4 14">Cytoplasm</location>
    </subcellularLocation>
</comment>
<keyword evidence="8 14" id="KW-0963">Cytoplasm</keyword>
<dbReference type="GO" id="GO:0004523">
    <property type="term" value="F:RNA-DNA hybrid ribonuclease activity"/>
    <property type="evidence" value="ECO:0007669"/>
    <property type="project" value="UniProtKB-UniRule"/>
</dbReference>
<evidence type="ECO:0000256" key="15">
    <source>
        <dbReference type="PROSITE-ProRule" id="PRU01319"/>
    </source>
</evidence>
<feature type="binding site" evidence="14 15">
    <location>
        <position position="117"/>
    </location>
    <ligand>
        <name>a divalent metal cation</name>
        <dbReference type="ChEBI" id="CHEBI:60240"/>
    </ligand>
</feature>
<dbReference type="HAMAP" id="MF_00052_B">
    <property type="entry name" value="RNase_HII_B"/>
    <property type="match status" value="1"/>
</dbReference>
<keyword evidence="11 14" id="KW-0255">Endonuclease</keyword>
<comment type="function">
    <text evidence="3 14 16">Endonuclease that specifically degrades the RNA of RNA-DNA hybrids.</text>
</comment>
<dbReference type="GO" id="GO:0005737">
    <property type="term" value="C:cytoplasm"/>
    <property type="evidence" value="ECO:0007669"/>
    <property type="project" value="UniProtKB-SubCell"/>
</dbReference>
<reference evidence="19" key="1">
    <citation type="submission" date="2016-10" db="EMBL/GenBank/DDBJ databases">
        <authorList>
            <person name="Varghese N."/>
            <person name="Submissions S."/>
        </authorList>
    </citation>
    <scope>NUCLEOTIDE SEQUENCE [LARGE SCALE GENOMIC DNA]</scope>
    <source>
        <strain evidence="19">DSM 11593</strain>
    </source>
</reference>
<dbReference type="GO" id="GO:0003723">
    <property type="term" value="F:RNA binding"/>
    <property type="evidence" value="ECO:0007669"/>
    <property type="project" value="UniProtKB-UniRule"/>
</dbReference>
<dbReference type="GO" id="GO:0006298">
    <property type="term" value="P:mismatch repair"/>
    <property type="evidence" value="ECO:0007669"/>
    <property type="project" value="TreeGrafter"/>
</dbReference>
<dbReference type="NCBIfam" id="NF000595">
    <property type="entry name" value="PRK00015.1-3"/>
    <property type="match status" value="1"/>
</dbReference>
<dbReference type="Proteomes" id="UP000199125">
    <property type="component" value="Unassembled WGS sequence"/>
</dbReference>
<comment type="cofactor">
    <cofactor evidence="14 15">
        <name>Mn(2+)</name>
        <dbReference type="ChEBI" id="CHEBI:29035"/>
    </cofactor>
    <cofactor evidence="14 15">
        <name>Mg(2+)</name>
        <dbReference type="ChEBI" id="CHEBI:18420"/>
    </cofactor>
    <text evidence="14 15">Manganese or magnesium. Binds 1 divalent metal ion per monomer in the absence of substrate. May bind a second metal ion after substrate binding.</text>
</comment>
<gene>
    <name evidence="14" type="primary">rnhB</name>
    <name evidence="18" type="ORF">SAMN04488075_0339</name>
</gene>
<evidence type="ECO:0000256" key="2">
    <source>
        <dbReference type="ARBA" id="ARBA00001946"/>
    </source>
</evidence>
<feature type="binding site" evidence="14 15">
    <location>
        <position position="27"/>
    </location>
    <ligand>
        <name>a divalent metal cation</name>
        <dbReference type="ChEBI" id="CHEBI:60240"/>
    </ligand>
</feature>
<evidence type="ECO:0000256" key="14">
    <source>
        <dbReference type="HAMAP-Rule" id="MF_00052"/>
    </source>
</evidence>
<dbReference type="PANTHER" id="PTHR10954:SF18">
    <property type="entry name" value="RIBONUCLEASE HII"/>
    <property type="match status" value="1"/>
</dbReference>
<evidence type="ECO:0000256" key="8">
    <source>
        <dbReference type="ARBA" id="ARBA00022490"/>
    </source>
</evidence>
<dbReference type="InterPro" id="IPR036397">
    <property type="entry name" value="RNaseH_sf"/>
</dbReference>
<dbReference type="InterPro" id="IPR001352">
    <property type="entry name" value="RNase_HII/HIII"/>
</dbReference>
<evidence type="ECO:0000256" key="9">
    <source>
        <dbReference type="ARBA" id="ARBA00022722"/>
    </source>
</evidence>
<comment type="catalytic activity">
    <reaction evidence="1 14 15 16">
        <text>Endonucleolytic cleavage to 5'-phosphomonoester.</text>
        <dbReference type="EC" id="3.1.26.4"/>
    </reaction>
</comment>
<evidence type="ECO:0000256" key="13">
    <source>
        <dbReference type="ARBA" id="ARBA00023211"/>
    </source>
</evidence>
<comment type="cofactor">
    <cofactor evidence="2">
        <name>Mg(2+)</name>
        <dbReference type="ChEBI" id="CHEBI:18420"/>
    </cofactor>
</comment>
<accession>A0A1H6JPC2</accession>
<sequence>MKPDRPNLAHEHACMAQGAILVCGVDEVGRGPLAGPVTAAAVILPASGIPDGLDDSKKLTPAGRERLAARIMACADWAVAHASVEEIAQLNIYHASHLAMCRAVAALKSRPCVVLVDGNRIPAALDLPARAIVGGDAKSLSIAAASIIAKVTRDRIMVDLAQQHPGYGWDRNMGYPTASHRRALAELGPTPLHRMGFAAIHKILCPARNSTD</sequence>
<evidence type="ECO:0000256" key="5">
    <source>
        <dbReference type="ARBA" id="ARBA00007383"/>
    </source>
</evidence>
<comment type="similarity">
    <text evidence="5 14 16">Belongs to the RNase HII family.</text>
</comment>
<keyword evidence="9 14" id="KW-0540">Nuclease</keyword>
<dbReference type="Pfam" id="PF01351">
    <property type="entry name" value="RNase_HII"/>
    <property type="match status" value="1"/>
</dbReference>
<dbReference type="STRING" id="65735.SAMN04488075_0339"/>
<evidence type="ECO:0000313" key="19">
    <source>
        <dbReference type="Proteomes" id="UP000199125"/>
    </source>
</evidence>
<dbReference type="PROSITE" id="PS51975">
    <property type="entry name" value="RNASE_H_2"/>
    <property type="match status" value="1"/>
</dbReference>
<feature type="binding site" evidence="14 15">
    <location>
        <position position="26"/>
    </location>
    <ligand>
        <name>a divalent metal cation</name>
        <dbReference type="ChEBI" id="CHEBI:60240"/>
    </ligand>
</feature>
<evidence type="ECO:0000256" key="6">
    <source>
        <dbReference type="ARBA" id="ARBA00012180"/>
    </source>
</evidence>
<dbReference type="GO" id="GO:0032299">
    <property type="term" value="C:ribonuclease H2 complex"/>
    <property type="evidence" value="ECO:0007669"/>
    <property type="project" value="TreeGrafter"/>
</dbReference>
<dbReference type="PANTHER" id="PTHR10954">
    <property type="entry name" value="RIBONUCLEASE H2 SUBUNIT A"/>
    <property type="match status" value="1"/>
</dbReference>
<evidence type="ECO:0000259" key="17">
    <source>
        <dbReference type="PROSITE" id="PS51975"/>
    </source>
</evidence>
<dbReference type="InterPro" id="IPR022898">
    <property type="entry name" value="RNase_HII"/>
</dbReference>
<dbReference type="Gene3D" id="3.30.420.10">
    <property type="entry name" value="Ribonuclease H-like superfamily/Ribonuclease H"/>
    <property type="match status" value="1"/>
</dbReference>
<evidence type="ECO:0000313" key="18">
    <source>
        <dbReference type="EMBL" id="SEH60907.1"/>
    </source>
</evidence>
<evidence type="ECO:0000256" key="7">
    <source>
        <dbReference type="ARBA" id="ARBA00019179"/>
    </source>
</evidence>
<keyword evidence="10 14" id="KW-0479">Metal-binding</keyword>
<dbReference type="EC" id="3.1.26.4" evidence="6 14"/>
<keyword evidence="19" id="KW-1185">Reference proteome</keyword>
<dbReference type="CDD" id="cd07182">
    <property type="entry name" value="RNase_HII_bacteria_HII_like"/>
    <property type="match status" value="1"/>
</dbReference>